<proteinExistence type="predicted"/>
<dbReference type="Proteomes" id="UP001519887">
    <property type="component" value="Unassembled WGS sequence"/>
</dbReference>
<dbReference type="InterPro" id="IPR000551">
    <property type="entry name" value="MerR-type_HTH_dom"/>
</dbReference>
<evidence type="ECO:0000259" key="2">
    <source>
        <dbReference type="PROSITE" id="PS50937"/>
    </source>
</evidence>
<keyword evidence="1" id="KW-0238">DNA-binding</keyword>
<dbReference type="SUPFAM" id="SSF46955">
    <property type="entry name" value="Putative DNA-binding domain"/>
    <property type="match status" value="1"/>
</dbReference>
<feature type="domain" description="HTH merR-type" evidence="2">
    <location>
        <begin position="1"/>
        <end position="71"/>
    </location>
</feature>
<dbReference type="PANTHER" id="PTHR30204">
    <property type="entry name" value="REDOX-CYCLING DRUG-SENSING TRANSCRIPTIONAL ACTIVATOR SOXR"/>
    <property type="match status" value="1"/>
</dbReference>
<sequence length="135" mass="15909">MSFSIKEASERLELPPHTIRYYEKEGLLPFIQRDQYGNRLFEQKDLDWINLMTCFRATGMTVAALKRIVDLAIMGDETIPERKEILENHKLELQRRQLELDRAFEAVNQKLSIYNTRQIPDSSPMNELMLNPPRS</sequence>
<reference evidence="3 4" key="1">
    <citation type="submission" date="2021-07" db="EMBL/GenBank/DDBJ databases">
        <title>Paenibacillus radiodurans sp. nov., isolated from the southeastern edge of Tengger Desert.</title>
        <authorList>
            <person name="Zhang G."/>
        </authorList>
    </citation>
    <scope>NUCLEOTIDE SEQUENCE [LARGE SCALE GENOMIC DNA]</scope>
    <source>
        <strain evidence="3 4">CCM 7311</strain>
    </source>
</reference>
<evidence type="ECO:0000313" key="3">
    <source>
        <dbReference type="EMBL" id="MBW7453936.1"/>
    </source>
</evidence>
<dbReference type="RefSeq" id="WP_210043898.1">
    <property type="nucleotide sequence ID" value="NZ_JBHLVU010000001.1"/>
</dbReference>
<organism evidence="3 4">
    <name type="scientific">Paenibacillus sepulcri</name>
    <dbReference type="NCBI Taxonomy" id="359917"/>
    <lineage>
        <taxon>Bacteria</taxon>
        <taxon>Bacillati</taxon>
        <taxon>Bacillota</taxon>
        <taxon>Bacilli</taxon>
        <taxon>Bacillales</taxon>
        <taxon>Paenibacillaceae</taxon>
        <taxon>Paenibacillus</taxon>
    </lineage>
</organism>
<dbReference type="EMBL" id="JAHZIK010000134">
    <property type="protein sequence ID" value="MBW7453936.1"/>
    <property type="molecule type" value="Genomic_DNA"/>
</dbReference>
<accession>A0ABS7BZ53</accession>
<dbReference type="InterPro" id="IPR009061">
    <property type="entry name" value="DNA-bd_dom_put_sf"/>
</dbReference>
<dbReference type="CDD" id="cd01109">
    <property type="entry name" value="HTH_YyaN"/>
    <property type="match status" value="1"/>
</dbReference>
<comment type="caution">
    <text evidence="3">The sequence shown here is derived from an EMBL/GenBank/DDBJ whole genome shotgun (WGS) entry which is preliminary data.</text>
</comment>
<dbReference type="SMART" id="SM00422">
    <property type="entry name" value="HTH_MERR"/>
    <property type="match status" value="1"/>
</dbReference>
<dbReference type="Pfam" id="PF13411">
    <property type="entry name" value="MerR_1"/>
    <property type="match status" value="1"/>
</dbReference>
<name>A0ABS7BZ53_9BACL</name>
<dbReference type="PROSITE" id="PS50937">
    <property type="entry name" value="HTH_MERR_2"/>
    <property type="match status" value="1"/>
</dbReference>
<protein>
    <submittedName>
        <fullName evidence="3">MerR family transcriptional regulator</fullName>
    </submittedName>
</protein>
<dbReference type="InterPro" id="IPR047057">
    <property type="entry name" value="MerR_fam"/>
</dbReference>
<dbReference type="Gene3D" id="1.10.1660.10">
    <property type="match status" value="1"/>
</dbReference>
<evidence type="ECO:0000256" key="1">
    <source>
        <dbReference type="ARBA" id="ARBA00023125"/>
    </source>
</evidence>
<keyword evidence="4" id="KW-1185">Reference proteome</keyword>
<dbReference type="PANTHER" id="PTHR30204:SF83">
    <property type="entry name" value="TRANSCRIPTIONAL REGULATOR, MERR FAMILY"/>
    <property type="match status" value="1"/>
</dbReference>
<gene>
    <name evidence="3" type="ORF">K0U00_07785</name>
</gene>
<evidence type="ECO:0000313" key="4">
    <source>
        <dbReference type="Proteomes" id="UP001519887"/>
    </source>
</evidence>